<evidence type="ECO:0000256" key="7">
    <source>
        <dbReference type="ARBA" id="ARBA00022853"/>
    </source>
</evidence>
<keyword evidence="11" id="KW-0687">Ribonucleoprotein</keyword>
<evidence type="ECO:0000256" key="10">
    <source>
        <dbReference type="ARBA" id="ARBA00023242"/>
    </source>
</evidence>
<keyword evidence="9" id="KW-0234">DNA repair</keyword>
<dbReference type="Proteomes" id="UP000290288">
    <property type="component" value="Unassembled WGS sequence"/>
</dbReference>
<dbReference type="Gene3D" id="2.30.30.770">
    <property type="match status" value="1"/>
</dbReference>
<feature type="repeat" description="WD" evidence="12">
    <location>
        <begin position="308"/>
        <end position="349"/>
    </location>
</feature>
<dbReference type="InterPro" id="IPR055410">
    <property type="entry name" value="Beta-prop_CAF1B_HIR1"/>
</dbReference>
<dbReference type="PANTHER" id="PTHR15271:SF4">
    <property type="entry name" value="CHROMATIN ASSEMBLY FACTOR 1 SUBUNIT B"/>
    <property type="match status" value="1"/>
</dbReference>
<dbReference type="SUPFAM" id="SSF50104">
    <property type="entry name" value="Translation proteins SH3-like domain"/>
    <property type="match status" value="1"/>
</dbReference>
<protein>
    <recommendedName>
        <fullName evidence="14">CAF1B/HIR1 beta-propeller domain-containing protein</fullName>
    </recommendedName>
</protein>
<dbReference type="CDD" id="cd06090">
    <property type="entry name" value="KOW_RPL27"/>
    <property type="match status" value="1"/>
</dbReference>
<evidence type="ECO:0000256" key="3">
    <source>
        <dbReference type="ARBA" id="ARBA00009124"/>
    </source>
</evidence>
<dbReference type="InterPro" id="IPR038655">
    <property type="entry name" value="Ribosomal_eL27_sf"/>
</dbReference>
<feature type="repeat" description="WD" evidence="12">
    <location>
        <begin position="203"/>
        <end position="234"/>
    </location>
</feature>
<evidence type="ECO:0000256" key="6">
    <source>
        <dbReference type="ARBA" id="ARBA00022763"/>
    </source>
</evidence>
<dbReference type="GO" id="GO:0005840">
    <property type="term" value="C:ribosome"/>
    <property type="evidence" value="ECO:0007669"/>
    <property type="project" value="UniProtKB-KW"/>
</dbReference>
<proteinExistence type="inferred from homology"/>
<dbReference type="InterPro" id="IPR001141">
    <property type="entry name" value="Ribosomal_eL27"/>
</dbReference>
<comment type="similarity">
    <text evidence="2">Belongs to the WD repeat HIR1 family.</text>
</comment>
<evidence type="ECO:0000259" key="14">
    <source>
        <dbReference type="Pfam" id="PF24105"/>
    </source>
</evidence>
<dbReference type="InterPro" id="IPR001680">
    <property type="entry name" value="WD40_rpt"/>
</dbReference>
<evidence type="ECO:0000313" key="16">
    <source>
        <dbReference type="Proteomes" id="UP000290288"/>
    </source>
</evidence>
<feature type="compositionally biased region" description="Low complexity" evidence="13">
    <location>
        <begin position="839"/>
        <end position="853"/>
    </location>
</feature>
<feature type="domain" description="CAF1B/HIR1 beta-propeller" evidence="14">
    <location>
        <begin position="724"/>
        <end position="795"/>
    </location>
</feature>
<feature type="region of interest" description="Disordered" evidence="13">
    <location>
        <begin position="502"/>
        <end position="555"/>
    </location>
</feature>
<evidence type="ECO:0000256" key="4">
    <source>
        <dbReference type="ARBA" id="ARBA00022574"/>
    </source>
</evidence>
<dbReference type="PROSITE" id="PS50082">
    <property type="entry name" value="WD_REPEATS_2"/>
    <property type="match status" value="3"/>
</dbReference>
<dbReference type="GO" id="GO:0006335">
    <property type="term" value="P:DNA replication-dependent chromatin assembly"/>
    <property type="evidence" value="ECO:0007669"/>
    <property type="project" value="InterPro"/>
</dbReference>
<dbReference type="GO" id="GO:1990904">
    <property type="term" value="C:ribonucleoprotein complex"/>
    <property type="evidence" value="ECO:0007669"/>
    <property type="project" value="UniProtKB-KW"/>
</dbReference>
<dbReference type="PROSITE" id="PS50294">
    <property type="entry name" value="WD_REPEATS_REGION"/>
    <property type="match status" value="1"/>
</dbReference>
<dbReference type="FunFam" id="2.30.30.770:FF:000001">
    <property type="entry name" value="60S ribosomal protein L27"/>
    <property type="match status" value="1"/>
</dbReference>
<dbReference type="SUPFAM" id="SSF50978">
    <property type="entry name" value="WD40 repeat-like"/>
    <property type="match status" value="1"/>
</dbReference>
<dbReference type="InterPro" id="IPR041991">
    <property type="entry name" value="Ribosomal_eL27_KOW"/>
</dbReference>
<feature type="compositionally biased region" description="Low complexity" evidence="13">
    <location>
        <begin position="412"/>
        <end position="423"/>
    </location>
</feature>
<evidence type="ECO:0000256" key="1">
    <source>
        <dbReference type="ARBA" id="ARBA00004123"/>
    </source>
</evidence>
<keyword evidence="10" id="KW-0539">Nucleus</keyword>
<feature type="region of interest" description="Disordered" evidence="13">
    <location>
        <begin position="355"/>
        <end position="469"/>
    </location>
</feature>
<accession>A0A4Q2DNE5</accession>
<feature type="repeat" description="WD" evidence="12">
    <location>
        <begin position="267"/>
        <end position="301"/>
    </location>
</feature>
<evidence type="ECO:0000256" key="2">
    <source>
        <dbReference type="ARBA" id="ARBA00007306"/>
    </source>
</evidence>
<feature type="domain" description="CAF1B/HIR1 beta-propeller" evidence="14">
    <location>
        <begin position="152"/>
        <end position="352"/>
    </location>
</feature>
<evidence type="ECO:0000256" key="11">
    <source>
        <dbReference type="ARBA" id="ARBA00023274"/>
    </source>
</evidence>
<evidence type="ECO:0000313" key="15">
    <source>
        <dbReference type="EMBL" id="RXW20851.1"/>
    </source>
</evidence>
<feature type="compositionally biased region" description="Low complexity" evidence="13">
    <location>
        <begin position="891"/>
        <end position="911"/>
    </location>
</feature>
<reference evidence="15 16" key="1">
    <citation type="submission" date="2019-01" db="EMBL/GenBank/DDBJ databases">
        <title>Draft genome sequence of Psathyrella aberdarensis IHI B618.</title>
        <authorList>
            <person name="Buettner E."/>
            <person name="Kellner H."/>
        </authorList>
    </citation>
    <scope>NUCLEOTIDE SEQUENCE [LARGE SCALE GENOMIC DNA]</scope>
    <source>
        <strain evidence="15 16">IHI B618</strain>
    </source>
</reference>
<dbReference type="GO" id="GO:0006412">
    <property type="term" value="P:translation"/>
    <property type="evidence" value="ECO:0007669"/>
    <property type="project" value="InterPro"/>
</dbReference>
<feature type="region of interest" description="Disordered" evidence="13">
    <location>
        <begin position="823"/>
        <end position="943"/>
    </location>
</feature>
<keyword evidence="7" id="KW-0156">Chromatin regulator</keyword>
<keyword evidence="4 12" id="KW-0853">WD repeat</keyword>
<keyword evidence="8" id="KW-0689">Ribosomal protein</keyword>
<dbReference type="Pfam" id="PF24105">
    <property type="entry name" value="Beta-prop_CAF1B_HIR1"/>
    <property type="match status" value="2"/>
</dbReference>
<keyword evidence="16" id="KW-1185">Reference proteome</keyword>
<feature type="region of interest" description="Disordered" evidence="13">
    <location>
        <begin position="671"/>
        <end position="724"/>
    </location>
</feature>
<dbReference type="GO" id="GO:0006334">
    <property type="term" value="P:nucleosome assembly"/>
    <property type="evidence" value="ECO:0007669"/>
    <property type="project" value="TreeGrafter"/>
</dbReference>
<evidence type="ECO:0000256" key="12">
    <source>
        <dbReference type="PROSITE-ProRule" id="PRU00221"/>
    </source>
</evidence>
<feature type="compositionally biased region" description="Low complexity" evidence="13">
    <location>
        <begin position="546"/>
        <end position="555"/>
    </location>
</feature>
<evidence type="ECO:0000256" key="5">
    <source>
        <dbReference type="ARBA" id="ARBA00022737"/>
    </source>
</evidence>
<gene>
    <name evidence="15" type="ORF">EST38_g4993</name>
</gene>
<dbReference type="InterPro" id="IPR008991">
    <property type="entry name" value="Translation_prot_SH3-like_sf"/>
</dbReference>
<comment type="subcellular location">
    <subcellularLocation>
        <location evidence="1">Nucleus</location>
    </subcellularLocation>
</comment>
<dbReference type="InterPro" id="IPR045145">
    <property type="entry name" value="PTHR15271"/>
</dbReference>
<keyword evidence="5" id="KW-0677">Repeat</keyword>
<name>A0A4Q2DNE5_9AGAR</name>
<comment type="caution">
    <text evidence="15">The sequence shown here is derived from an EMBL/GenBank/DDBJ whole genome shotgun (WGS) entry which is preliminary data.</text>
</comment>
<dbReference type="GO" id="GO:0005634">
    <property type="term" value="C:nucleus"/>
    <property type="evidence" value="ECO:0007669"/>
    <property type="project" value="UniProtKB-SubCell"/>
</dbReference>
<dbReference type="SMART" id="SM00320">
    <property type="entry name" value="WD40"/>
    <property type="match status" value="5"/>
</dbReference>
<feature type="compositionally biased region" description="Low complexity" evidence="13">
    <location>
        <begin position="433"/>
        <end position="443"/>
    </location>
</feature>
<dbReference type="Gene3D" id="2.130.10.10">
    <property type="entry name" value="YVTN repeat-like/Quinoprotein amine dehydrogenase"/>
    <property type="match status" value="2"/>
</dbReference>
<dbReference type="GO" id="GO:0003735">
    <property type="term" value="F:structural constituent of ribosome"/>
    <property type="evidence" value="ECO:0007669"/>
    <property type="project" value="InterPro"/>
</dbReference>
<dbReference type="OrthoDB" id="71227at2759"/>
<evidence type="ECO:0000256" key="9">
    <source>
        <dbReference type="ARBA" id="ARBA00023204"/>
    </source>
</evidence>
<comment type="similarity">
    <text evidence="3">Belongs to the eukaryotic ribosomal protein eL27 family.</text>
</comment>
<dbReference type="STRING" id="2316362.A0A4Q2DNE5"/>
<dbReference type="EMBL" id="SDEE01000130">
    <property type="protein sequence ID" value="RXW20851.1"/>
    <property type="molecule type" value="Genomic_DNA"/>
</dbReference>
<dbReference type="InterPro" id="IPR015943">
    <property type="entry name" value="WD40/YVTN_repeat-like_dom_sf"/>
</dbReference>
<organism evidence="15 16">
    <name type="scientific">Candolleomyces aberdarensis</name>
    <dbReference type="NCBI Taxonomy" id="2316362"/>
    <lineage>
        <taxon>Eukaryota</taxon>
        <taxon>Fungi</taxon>
        <taxon>Dikarya</taxon>
        <taxon>Basidiomycota</taxon>
        <taxon>Agaricomycotina</taxon>
        <taxon>Agaricomycetes</taxon>
        <taxon>Agaricomycetidae</taxon>
        <taxon>Agaricales</taxon>
        <taxon>Agaricineae</taxon>
        <taxon>Psathyrellaceae</taxon>
        <taxon>Candolleomyces</taxon>
    </lineage>
</organism>
<feature type="compositionally biased region" description="Pro residues" evidence="13">
    <location>
        <begin position="694"/>
        <end position="708"/>
    </location>
</feature>
<dbReference type="PANTHER" id="PTHR15271">
    <property type="entry name" value="CHROMATIN ASSEMBLY FACTOR 1 SUBUNIT B"/>
    <property type="match status" value="1"/>
</dbReference>
<dbReference type="InterPro" id="IPR036322">
    <property type="entry name" value="WD40_repeat_dom_sf"/>
</dbReference>
<evidence type="ECO:0000256" key="13">
    <source>
        <dbReference type="SAM" id="MobiDB-lite"/>
    </source>
</evidence>
<keyword evidence="6" id="KW-0227">DNA damage</keyword>
<evidence type="ECO:0000256" key="8">
    <source>
        <dbReference type="ARBA" id="ARBA00022980"/>
    </source>
</evidence>
<sequence length="943" mass="100893">MVKVYKPGKVAIVLQGRQAGHKVVVIKQLDEGTKERPYPHAIVAGVERYPRKVTRRMGQKKVQRRSKVKPFIKVVNYSHLFPTRYALELEGLKGSVTVDTFKEPTHREDAKKNIKKLLEERYTGGKNKWFFQPLRPVPFKKARPPAGQDQNYASQSYKFATGGEDNHVRIWTVHPNIMPASLVETSVAPNGPRQPRVEYLATLSRHSAAVNVVRWSPNGELIASAGDDGMIIIWAPSSSPQPTTYGSDLSPEDLQHEKEYWKPRITFRCTSMQVYDLAWSPTGEYIIAGSTDNTARVFNMDGKCIWETVEHSHYVQGVAWDPLNEYVATQSSDRSMHIYRISTKNGAFEAHAVGKNTRMPHRHSRTPSAHGHSTSRPRLYQRESTSDIESGAADDLPSASGYGSDVAPPTPAMSSASVPSAAMFPPPIEPSSRRSSFSGSNAPGSPSTFSRYGRSPSPMPPLPAIRSLPPNSWTSVKLYGDESFTNFFRRLTFSPDGGLLLTPAGQFEDPSVIPTPTPSKQFAKDDGTPPTRGRKGRPSVSNDGPSSSMGGSGASATSSSASSVFVYSRANFARPPIAQLPGHKKASVAVRFSPILYELRPNVDGGNSSREPETKTAALERGLEGAMDVDLVGPTQSLSIVSEPFGSGSLATPQKTPQILPTTIAAPAPKLALSTSNNGGSPVKASPALSPMDLRPPTPAASNPPTPAPSGSSQHHSQTPHTPQTGSIFALSYRMLYAVLTKDTISIYDTQQAGPVCLLTKLHYDEFTDVSWSPDGQTLMLSARDGYCTIIIFDEILAAHHTQQHALQMQSIAHHNSVPLLAPSLSASSNNGGGHHHSSSSSGITPAATPASANVGLPPFAVTPQIPKKRTEPPLTPAASVDGGDQAGYFAGPSTSTPASAGASGDAAAGSEAGGSGQPEAAQEPPKKKRRVALTRVGDLGSS</sequence>
<dbReference type="AlphaFoldDB" id="A0A4Q2DNE5"/>
<dbReference type="GO" id="GO:0033186">
    <property type="term" value="C:CAF-1 complex"/>
    <property type="evidence" value="ECO:0007669"/>
    <property type="project" value="TreeGrafter"/>
</dbReference>
<feature type="compositionally biased region" description="Polar residues" evidence="13">
    <location>
        <begin position="714"/>
        <end position="724"/>
    </location>
</feature>
<dbReference type="GO" id="GO:0006281">
    <property type="term" value="P:DNA repair"/>
    <property type="evidence" value="ECO:0007669"/>
    <property type="project" value="UniProtKB-KW"/>
</dbReference>
<dbReference type="Pfam" id="PF01777">
    <property type="entry name" value="Ribosomal_L27e"/>
    <property type="match status" value="1"/>
</dbReference>